<protein>
    <submittedName>
        <fullName evidence="2">Uncharacterized protein</fullName>
    </submittedName>
</protein>
<organism evidence="2">
    <name type="scientific">Vecturithrix granuli</name>
    <dbReference type="NCBI Taxonomy" id="1499967"/>
    <lineage>
        <taxon>Bacteria</taxon>
        <taxon>Candidatus Moduliflexota</taxon>
        <taxon>Candidatus Vecturitrichia</taxon>
        <taxon>Candidatus Vecturitrichales</taxon>
        <taxon>Candidatus Vecturitrichaceae</taxon>
        <taxon>Candidatus Vecturithrix</taxon>
    </lineage>
</organism>
<dbReference type="HOGENOM" id="CLU_2894863_0_0_0"/>
<proteinExistence type="predicted"/>
<dbReference type="EMBL" id="DF820465">
    <property type="protein sequence ID" value="GAK56618.1"/>
    <property type="molecule type" value="Genomic_DNA"/>
</dbReference>
<sequence>MHIMNSPSEIVKGKLRFWFITVFHCSSINFSAKRIILDRRVRGVNYLREKGIRENNQVFEKT</sequence>
<keyword evidence="1" id="KW-0812">Transmembrane</keyword>
<reference evidence="2" key="1">
    <citation type="journal article" date="2015" name="PeerJ">
        <title>First genomic representation of candidate bacterial phylum KSB3 points to enhanced environmental sensing as a trigger of wastewater bulking.</title>
        <authorList>
            <person name="Sekiguchi Y."/>
            <person name="Ohashi A."/>
            <person name="Parks D.H."/>
            <person name="Yamauchi T."/>
            <person name="Tyson G.W."/>
            <person name="Hugenholtz P."/>
        </authorList>
    </citation>
    <scope>NUCLEOTIDE SEQUENCE [LARGE SCALE GENOMIC DNA]</scope>
</reference>
<dbReference type="Proteomes" id="UP000030661">
    <property type="component" value="Unassembled WGS sequence"/>
</dbReference>
<evidence type="ECO:0000313" key="2">
    <source>
        <dbReference type="EMBL" id="GAK56618.1"/>
    </source>
</evidence>
<gene>
    <name evidence="2" type="ORF">U27_03581</name>
</gene>
<accession>A0A081BWB3</accession>
<feature type="transmembrane region" description="Helical" evidence="1">
    <location>
        <begin position="15"/>
        <end position="32"/>
    </location>
</feature>
<dbReference type="AlphaFoldDB" id="A0A081BWB3"/>
<name>A0A081BWB3_VECG1</name>
<keyword evidence="1" id="KW-0472">Membrane</keyword>
<evidence type="ECO:0000313" key="3">
    <source>
        <dbReference type="Proteomes" id="UP000030661"/>
    </source>
</evidence>
<keyword evidence="1" id="KW-1133">Transmembrane helix</keyword>
<dbReference type="STRING" id="1499967.U27_03581"/>
<evidence type="ECO:0000256" key="1">
    <source>
        <dbReference type="SAM" id="Phobius"/>
    </source>
</evidence>
<keyword evidence="3" id="KW-1185">Reference proteome</keyword>